<feature type="domain" description="SCP" evidence="3">
    <location>
        <begin position="78"/>
        <end position="207"/>
    </location>
</feature>
<comment type="caution">
    <text evidence="4">The sequence shown here is derived from an EMBL/GenBank/DDBJ whole genome shotgun (WGS) entry which is preliminary data.</text>
</comment>
<feature type="chain" id="PRO_5026756826" description="SCP domain-containing protein" evidence="2">
    <location>
        <begin position="23"/>
        <end position="349"/>
    </location>
</feature>
<dbReference type="AlphaFoldDB" id="A0A6L6Q9L7"/>
<feature type="compositionally biased region" description="Low complexity" evidence="1">
    <location>
        <begin position="30"/>
        <end position="47"/>
    </location>
</feature>
<keyword evidence="5" id="KW-1185">Reference proteome</keyword>
<dbReference type="EMBL" id="WNLA01000032">
    <property type="protein sequence ID" value="MTW05888.1"/>
    <property type="molecule type" value="Genomic_DNA"/>
</dbReference>
<feature type="signal peptide" evidence="2">
    <location>
        <begin position="1"/>
        <end position="22"/>
    </location>
</feature>
<evidence type="ECO:0000256" key="2">
    <source>
        <dbReference type="SAM" id="SignalP"/>
    </source>
</evidence>
<dbReference type="OrthoDB" id="8751307at2"/>
<accession>A0A6L6Q9L7</accession>
<dbReference type="Proteomes" id="UP000484015">
    <property type="component" value="Unassembled WGS sequence"/>
</dbReference>
<proteinExistence type="predicted"/>
<gene>
    <name evidence="4" type="ORF">GM668_27800</name>
</gene>
<evidence type="ECO:0000256" key="1">
    <source>
        <dbReference type="SAM" id="MobiDB-lite"/>
    </source>
</evidence>
<organism evidence="4 5">
    <name type="scientific">Pseudoduganella ginsengisoli</name>
    <dbReference type="NCBI Taxonomy" id="1462440"/>
    <lineage>
        <taxon>Bacteria</taxon>
        <taxon>Pseudomonadati</taxon>
        <taxon>Pseudomonadota</taxon>
        <taxon>Betaproteobacteria</taxon>
        <taxon>Burkholderiales</taxon>
        <taxon>Oxalobacteraceae</taxon>
        <taxon>Telluria group</taxon>
        <taxon>Pseudoduganella</taxon>
    </lineage>
</organism>
<protein>
    <recommendedName>
        <fullName evidence="3">SCP domain-containing protein</fullName>
    </recommendedName>
</protein>
<evidence type="ECO:0000313" key="4">
    <source>
        <dbReference type="EMBL" id="MTW05888.1"/>
    </source>
</evidence>
<keyword evidence="2" id="KW-0732">Signal</keyword>
<dbReference type="Gene3D" id="3.40.33.10">
    <property type="entry name" value="CAP"/>
    <property type="match status" value="1"/>
</dbReference>
<dbReference type="InterPro" id="IPR035940">
    <property type="entry name" value="CAP_sf"/>
</dbReference>
<name>A0A6L6Q9L7_9BURK</name>
<evidence type="ECO:0000259" key="3">
    <source>
        <dbReference type="Pfam" id="PF00188"/>
    </source>
</evidence>
<sequence>MNMKAKLSIIAATLSVLLTACGGGGGGATTGSTPNTPSAPSTPTDTTPTPPVVVPGDLQTTVPAPTYQAASQEMAFFTALNNFRSAVGLGLLAQNQQLDQAAKNHVNYLLSNPDINFSAIDQATGRPMFHVEQQTRSGFTGVLESDRAKAVGYMGAYVGESGAYGLGNGGAKVLADLASGIYHRQGLMFQEQREIGISMGSDSAQTTVIELGYMTAPQRNASNFVGAYPADKQTDVPLASYQEVPNPYPELTTFDAVQKGTSYPISIVTKSNTTLTVATFTVTEQGQTEALPMRLFTKDSDPNKFLLGNIAFVVGRAPFKANTNYTVRFVGTVDGAAISKTWTFTTASK</sequence>
<dbReference type="Pfam" id="PF00188">
    <property type="entry name" value="CAP"/>
    <property type="match status" value="1"/>
</dbReference>
<feature type="region of interest" description="Disordered" evidence="1">
    <location>
        <begin position="27"/>
        <end position="51"/>
    </location>
</feature>
<reference evidence="4 5" key="1">
    <citation type="submission" date="2019-11" db="EMBL/GenBank/DDBJ databases">
        <title>Type strains purchased from KCTC, JCM and DSMZ.</title>
        <authorList>
            <person name="Lu H."/>
        </authorList>
    </citation>
    <scope>NUCLEOTIDE SEQUENCE [LARGE SCALE GENOMIC DNA]</scope>
    <source>
        <strain evidence="4 5">KCTC 42409</strain>
    </source>
</reference>
<evidence type="ECO:0000313" key="5">
    <source>
        <dbReference type="Proteomes" id="UP000484015"/>
    </source>
</evidence>
<dbReference type="PROSITE" id="PS51257">
    <property type="entry name" value="PROKAR_LIPOPROTEIN"/>
    <property type="match status" value="1"/>
</dbReference>
<dbReference type="SUPFAM" id="SSF55797">
    <property type="entry name" value="PR-1-like"/>
    <property type="match status" value="1"/>
</dbReference>
<dbReference type="InterPro" id="IPR014044">
    <property type="entry name" value="CAP_dom"/>
</dbReference>